<evidence type="ECO:0000313" key="7">
    <source>
        <dbReference type="Proteomes" id="UP001596445"/>
    </source>
</evidence>
<accession>A0ABD5VUP6</accession>
<evidence type="ECO:0000259" key="5">
    <source>
        <dbReference type="SMART" id="SM00922"/>
    </source>
</evidence>
<dbReference type="InterPro" id="IPR010196">
    <property type="entry name" value="OSB_synthase_MenC1"/>
</dbReference>
<comment type="pathway">
    <text evidence="4">Quinol/quinone metabolism; menaquinone biosynthesis.</text>
</comment>
<reference evidence="6 7" key="1">
    <citation type="journal article" date="2019" name="Int. J. Syst. Evol. Microbiol.">
        <title>The Global Catalogue of Microorganisms (GCM) 10K type strain sequencing project: providing services to taxonomists for standard genome sequencing and annotation.</title>
        <authorList>
            <consortium name="The Broad Institute Genomics Platform"/>
            <consortium name="The Broad Institute Genome Sequencing Center for Infectious Disease"/>
            <person name="Wu L."/>
            <person name="Ma J."/>
        </authorList>
    </citation>
    <scope>NUCLEOTIDE SEQUENCE [LARGE SCALE GENOMIC DNA]</scope>
    <source>
        <strain evidence="6 7">JCM 30072</strain>
    </source>
</reference>
<dbReference type="Gene3D" id="3.20.20.120">
    <property type="entry name" value="Enolase-like C-terminal domain"/>
    <property type="match status" value="1"/>
</dbReference>
<feature type="binding site" evidence="4">
    <location>
        <position position="204"/>
    </location>
    <ligand>
        <name>Mg(2+)</name>
        <dbReference type="ChEBI" id="CHEBI:18420"/>
    </ligand>
</feature>
<proteinExistence type="inferred from homology"/>
<dbReference type="Gene3D" id="3.30.390.10">
    <property type="entry name" value="Enolase-like, N-terminal domain"/>
    <property type="match status" value="1"/>
</dbReference>
<feature type="binding site" evidence="4">
    <location>
        <position position="227"/>
    </location>
    <ligand>
        <name>Mg(2+)</name>
        <dbReference type="ChEBI" id="CHEBI:18420"/>
    </ligand>
</feature>
<name>A0ABD5VUP6_9EURY</name>
<comment type="similarity">
    <text evidence="4">Belongs to the mandelate racemase/muconate lactonizing enzyme family. MenC type 1 subfamily.</text>
</comment>
<evidence type="ECO:0000256" key="4">
    <source>
        <dbReference type="HAMAP-Rule" id="MF_00470"/>
    </source>
</evidence>
<keyword evidence="7" id="KW-1185">Reference proteome</keyword>
<protein>
    <recommendedName>
        <fullName evidence="4">o-succinylbenzoate synthase</fullName>
        <shortName evidence="4">OSB synthase</shortName>
        <shortName evidence="4">OSBS</shortName>
        <ecNumber evidence="4">4.2.1.113</ecNumber>
    </recommendedName>
    <alternativeName>
        <fullName evidence="4">4-(2'-carboxyphenyl)-4-oxybutyric acid synthase</fullName>
    </alternativeName>
    <alternativeName>
        <fullName evidence="4">o-succinylbenzoic acid synthase</fullName>
    </alternativeName>
</protein>
<dbReference type="SFLD" id="SFLDG00180">
    <property type="entry name" value="muconate_cycloisomerase"/>
    <property type="match status" value="1"/>
</dbReference>
<feature type="binding site" evidence="4">
    <location>
        <position position="178"/>
    </location>
    <ligand>
        <name>Mg(2+)</name>
        <dbReference type="ChEBI" id="CHEBI:18420"/>
    </ligand>
</feature>
<gene>
    <name evidence="4 6" type="primary">menC</name>
    <name evidence="6" type="ORF">ACFQQG_00205</name>
</gene>
<dbReference type="HAMAP" id="MF_00470">
    <property type="entry name" value="MenC_1"/>
    <property type="match status" value="1"/>
</dbReference>
<keyword evidence="4" id="KW-0474">Menaquinone biosynthesis</keyword>
<feature type="active site" description="Proton donor" evidence="4">
    <location>
        <position position="149"/>
    </location>
</feature>
<dbReference type="InterPro" id="IPR018110">
    <property type="entry name" value="Mandel_Rmase/mucon_lact_enz_CS"/>
</dbReference>
<dbReference type="InterPro" id="IPR029017">
    <property type="entry name" value="Enolase-like_N"/>
</dbReference>
<dbReference type="InterPro" id="IPR013342">
    <property type="entry name" value="Mandelate_racemase_C"/>
</dbReference>
<comment type="pathway">
    <text evidence="4">Quinol/quinone metabolism; 1,4-dihydroxy-2-naphthoate biosynthesis; 1,4-dihydroxy-2-naphthoate from chorismate: step 4/7.</text>
</comment>
<dbReference type="SFLD" id="SFLDF00009">
    <property type="entry name" value="o-succinylbenzoate_synthase"/>
    <property type="match status" value="1"/>
</dbReference>
<dbReference type="GeneID" id="76628670"/>
<comment type="function">
    <text evidence="4">Converts 2-succinyl-6-hydroxy-2,4-cyclohexadiene-1-carboxylate (SHCHC) to 2-succinylbenzoate (OSB).</text>
</comment>
<dbReference type="SMART" id="SM00922">
    <property type="entry name" value="MR_MLE"/>
    <property type="match status" value="1"/>
</dbReference>
<dbReference type="AlphaFoldDB" id="A0ABD5VUP6"/>
<keyword evidence="2 4" id="KW-0460">Magnesium</keyword>
<dbReference type="GO" id="GO:0009234">
    <property type="term" value="P:menaquinone biosynthetic process"/>
    <property type="evidence" value="ECO:0007669"/>
    <property type="project" value="UniProtKB-UniRule"/>
</dbReference>
<dbReference type="PANTHER" id="PTHR48073">
    <property type="entry name" value="O-SUCCINYLBENZOATE SYNTHASE-RELATED"/>
    <property type="match status" value="1"/>
</dbReference>
<comment type="catalytic activity">
    <reaction evidence="4">
        <text>(1R,6R)-6-hydroxy-2-succinyl-cyclohexa-2,4-diene-1-carboxylate = 2-succinylbenzoate + H2O</text>
        <dbReference type="Rhea" id="RHEA:10196"/>
        <dbReference type="ChEBI" id="CHEBI:15377"/>
        <dbReference type="ChEBI" id="CHEBI:18325"/>
        <dbReference type="ChEBI" id="CHEBI:58689"/>
        <dbReference type="EC" id="4.2.1.113"/>
    </reaction>
</comment>
<dbReference type="Pfam" id="PF13378">
    <property type="entry name" value="MR_MLE_C"/>
    <property type="match status" value="1"/>
</dbReference>
<dbReference type="RefSeq" id="WP_368409490.1">
    <property type="nucleotide sequence ID" value="NZ_CP112972.1"/>
</dbReference>
<feature type="active site" description="Proton acceptor" evidence="4">
    <location>
        <position position="250"/>
    </location>
</feature>
<dbReference type="EMBL" id="JBHSZI010000001">
    <property type="protein sequence ID" value="MFC7056886.1"/>
    <property type="molecule type" value="Genomic_DNA"/>
</dbReference>
<keyword evidence="1 4" id="KW-0479">Metal-binding</keyword>
<dbReference type="Proteomes" id="UP001596445">
    <property type="component" value="Unassembled WGS sequence"/>
</dbReference>
<dbReference type="InterPro" id="IPR029065">
    <property type="entry name" value="Enolase_C-like"/>
</dbReference>
<dbReference type="EC" id="4.2.1.113" evidence="4"/>
<evidence type="ECO:0000256" key="1">
    <source>
        <dbReference type="ARBA" id="ARBA00022723"/>
    </source>
</evidence>
<comment type="cofactor">
    <cofactor evidence="4">
        <name>a divalent metal cation</name>
        <dbReference type="ChEBI" id="CHEBI:60240"/>
    </cofactor>
</comment>
<organism evidence="6 7">
    <name type="scientific">Halovenus salina</name>
    <dbReference type="NCBI Taxonomy" id="1510225"/>
    <lineage>
        <taxon>Archaea</taxon>
        <taxon>Methanobacteriati</taxon>
        <taxon>Methanobacteriota</taxon>
        <taxon>Stenosarchaea group</taxon>
        <taxon>Halobacteria</taxon>
        <taxon>Halobacteriales</taxon>
        <taxon>Haloarculaceae</taxon>
        <taxon>Halovenus</taxon>
    </lineage>
</organism>
<evidence type="ECO:0000256" key="2">
    <source>
        <dbReference type="ARBA" id="ARBA00022842"/>
    </source>
</evidence>
<comment type="caution">
    <text evidence="6">The sequence shown here is derived from an EMBL/GenBank/DDBJ whole genome shotgun (WGS) entry which is preliminary data.</text>
</comment>
<dbReference type="InterPro" id="IPR036849">
    <property type="entry name" value="Enolase-like_C_sf"/>
</dbReference>
<dbReference type="SFLD" id="SFLDS00001">
    <property type="entry name" value="Enolase"/>
    <property type="match status" value="1"/>
</dbReference>
<dbReference type="CDD" id="cd03320">
    <property type="entry name" value="OSBS"/>
    <property type="match status" value="1"/>
</dbReference>
<dbReference type="NCBIfam" id="TIGR01927">
    <property type="entry name" value="menC_gam_Gplu"/>
    <property type="match status" value="1"/>
</dbReference>
<dbReference type="SUPFAM" id="SSF51604">
    <property type="entry name" value="Enolase C-terminal domain-like"/>
    <property type="match status" value="1"/>
</dbReference>
<dbReference type="PROSITE" id="PS00909">
    <property type="entry name" value="MR_MLE_2"/>
    <property type="match status" value="1"/>
</dbReference>
<dbReference type="GO" id="GO:0043748">
    <property type="term" value="F:O-succinylbenzoate synthase activity"/>
    <property type="evidence" value="ECO:0007669"/>
    <property type="project" value="UniProtKB-EC"/>
</dbReference>
<feature type="domain" description="Mandelate racemase/muconate lactonizing enzyme C-terminal" evidence="5">
    <location>
        <begin position="128"/>
        <end position="225"/>
    </location>
</feature>
<sequence>MIDIDPFQVRLSEPLDTARGPIRERNGLLVTVEYDGHYGVGEATPLPGWTESYEACREALERASAVADELDPGIALGRMDAPAARHGLSLAFAEARARAEDWSLYRALGGEFVETVPVNATLGSSTGPEAAGEAAVRAVEEGFETLKLKVGSNGVEEDIERVRAIRDAVGADVALRVDANGAWTPEQAQKALDSLAALDVSYLEQPLPKTELDAHAELSGPVDIALDESLAAYSIEEIVAADAADVVVLKPMVIGGPDLTVDTARRAREAGIEPIVSNTVDAVVARTGAVHVAAAIPDVSPCGLATASLLETDLGPDSAPVENGEILVPQRAGLGLPERLQ</sequence>
<evidence type="ECO:0000313" key="6">
    <source>
        <dbReference type="EMBL" id="MFC7056886.1"/>
    </source>
</evidence>
<evidence type="ECO:0000256" key="3">
    <source>
        <dbReference type="ARBA" id="ARBA00023239"/>
    </source>
</evidence>
<dbReference type="InterPro" id="IPR041338">
    <property type="entry name" value="OSBS_N"/>
</dbReference>
<keyword evidence="3 4" id="KW-0456">Lyase</keyword>
<dbReference type="GO" id="GO:0000287">
    <property type="term" value="F:magnesium ion binding"/>
    <property type="evidence" value="ECO:0007669"/>
    <property type="project" value="UniProtKB-UniRule"/>
</dbReference>
<dbReference type="PANTHER" id="PTHR48073:SF2">
    <property type="entry name" value="O-SUCCINYLBENZOATE SYNTHASE"/>
    <property type="match status" value="1"/>
</dbReference>
<dbReference type="SUPFAM" id="SSF54826">
    <property type="entry name" value="Enolase N-terminal domain-like"/>
    <property type="match status" value="1"/>
</dbReference>
<dbReference type="Pfam" id="PF21508">
    <property type="entry name" value="MenC_N"/>
    <property type="match status" value="1"/>
</dbReference>